<keyword evidence="2" id="KW-0812">Transmembrane</keyword>
<feature type="compositionally biased region" description="Pro residues" evidence="1">
    <location>
        <begin position="1"/>
        <end position="24"/>
    </location>
</feature>
<evidence type="ECO:0000313" key="4">
    <source>
        <dbReference type="Proteomes" id="UP001501183"/>
    </source>
</evidence>
<sequence>MTDSAPPPATPEPATPEPPNPEPATPERPRPPLSARGWLVVLTAVAAVLCLLAGGGYLINRALADANSSTVTGSAAAEATTTSGAPDASASDTGETVAVAPAAVLPTCVTLPPAVDSTGRPHAYEATNTIDGDVTTAWRCQGTRGQTLAVSFPCGVHLATVGLDPGHDKTDPDGSDRFAQNRKITRVKWTFDDGSSVEQQVPPQRGIQSMPVDVTARTATLTVLDTVDGQPVAGRTGQQSAPFNDVTSISEIRFTARAGDGGDGCVR</sequence>
<dbReference type="SUPFAM" id="SSF49785">
    <property type="entry name" value="Galactose-binding domain-like"/>
    <property type="match status" value="1"/>
</dbReference>
<evidence type="ECO:0000313" key="3">
    <source>
        <dbReference type="EMBL" id="GAA4476160.1"/>
    </source>
</evidence>
<gene>
    <name evidence="3" type="ORF">GCM10023094_15340</name>
</gene>
<evidence type="ECO:0000256" key="2">
    <source>
        <dbReference type="SAM" id="Phobius"/>
    </source>
</evidence>
<proteinExistence type="predicted"/>
<dbReference type="InterPro" id="IPR008979">
    <property type="entry name" value="Galactose-bd-like_sf"/>
</dbReference>
<keyword evidence="2" id="KW-0472">Membrane</keyword>
<evidence type="ECO:0008006" key="5">
    <source>
        <dbReference type="Google" id="ProtNLM"/>
    </source>
</evidence>
<feature type="transmembrane region" description="Helical" evidence="2">
    <location>
        <begin position="38"/>
        <end position="59"/>
    </location>
</feature>
<keyword evidence="4" id="KW-1185">Reference proteome</keyword>
<keyword evidence="2" id="KW-1133">Transmembrane helix</keyword>
<organism evidence="3 4">
    <name type="scientific">Rhodococcus olei</name>
    <dbReference type="NCBI Taxonomy" id="2161675"/>
    <lineage>
        <taxon>Bacteria</taxon>
        <taxon>Bacillati</taxon>
        <taxon>Actinomycetota</taxon>
        <taxon>Actinomycetes</taxon>
        <taxon>Mycobacteriales</taxon>
        <taxon>Nocardiaceae</taxon>
        <taxon>Rhodococcus</taxon>
    </lineage>
</organism>
<feature type="region of interest" description="Disordered" evidence="1">
    <location>
        <begin position="1"/>
        <end position="31"/>
    </location>
</feature>
<protein>
    <recommendedName>
        <fullName evidence="5">F5/8 type C domain-containing protein</fullName>
    </recommendedName>
</protein>
<comment type="caution">
    <text evidence="3">The sequence shown here is derived from an EMBL/GenBank/DDBJ whole genome shotgun (WGS) entry which is preliminary data.</text>
</comment>
<name>A0ABP8NZN3_9NOCA</name>
<accession>A0ABP8NZN3</accession>
<evidence type="ECO:0000256" key="1">
    <source>
        <dbReference type="SAM" id="MobiDB-lite"/>
    </source>
</evidence>
<dbReference type="Proteomes" id="UP001501183">
    <property type="component" value="Unassembled WGS sequence"/>
</dbReference>
<dbReference type="EMBL" id="BAABFB010000029">
    <property type="protein sequence ID" value="GAA4476160.1"/>
    <property type="molecule type" value="Genomic_DNA"/>
</dbReference>
<dbReference type="RefSeq" id="WP_345343287.1">
    <property type="nucleotide sequence ID" value="NZ_BAABFB010000029.1"/>
</dbReference>
<reference evidence="4" key="1">
    <citation type="journal article" date="2019" name="Int. J. Syst. Evol. Microbiol.">
        <title>The Global Catalogue of Microorganisms (GCM) 10K type strain sequencing project: providing services to taxonomists for standard genome sequencing and annotation.</title>
        <authorList>
            <consortium name="The Broad Institute Genomics Platform"/>
            <consortium name="The Broad Institute Genome Sequencing Center for Infectious Disease"/>
            <person name="Wu L."/>
            <person name="Ma J."/>
        </authorList>
    </citation>
    <scope>NUCLEOTIDE SEQUENCE [LARGE SCALE GENOMIC DNA]</scope>
    <source>
        <strain evidence="4">JCM 32206</strain>
    </source>
</reference>